<evidence type="ECO:0000313" key="9">
    <source>
        <dbReference type="EMBL" id="JAT64265.1"/>
    </source>
</evidence>
<feature type="domain" description="J" evidence="7">
    <location>
        <begin position="106"/>
        <end position="170"/>
    </location>
</feature>
<dbReference type="EMBL" id="GDJX01003671">
    <property type="protein sequence ID" value="JAT64265.1"/>
    <property type="molecule type" value="Transcribed_RNA"/>
</dbReference>
<comment type="subcellular location">
    <subcellularLocation>
        <location evidence="1">Membrane</location>
        <topology evidence="1">Single-pass membrane protein</topology>
    </subcellularLocation>
</comment>
<sequence length="356" mass="40825">MTDGNKDEAVRCVRIAEAALACGDRQRAFKFIKIARRLDPNIPVEGLLAACEKLDSGDPTSTMGGVSGERVHKAPSSSNSSGSFNSDPNYTEEHVEVIREIGRSKDYYTILRVEKSCSRDEIRRAYRKLSLKVHPDKNKAPGAEEAFKTVCKAFKCLSDEESRRLYDRTGLLGDFEINQHFGGVRRRRRRAATRNGIFDEDFDPDDIFGAFFGYQGDVFRARHVHRTRATPRHQRNNRANSEGIGFLGLLQLLPILIVFIFAYLPYSEPEYSLRQSYTFQIPKITEKHGVEYYVRSADFDQQYPLGSPSREKLEDDILKDHRSVLTHYCNIELHRRQWSTNYPTPYCDKLRSLIAA</sequence>
<dbReference type="SUPFAM" id="SSF46565">
    <property type="entry name" value="Chaperone J-domain"/>
    <property type="match status" value="1"/>
</dbReference>
<proteinExistence type="predicted"/>
<dbReference type="Pfam" id="PF09320">
    <property type="entry name" value="DUF1977"/>
    <property type="match status" value="1"/>
</dbReference>
<keyword evidence="4 6" id="KW-0472">Membrane</keyword>
<dbReference type="InterPro" id="IPR015399">
    <property type="entry name" value="DUF1977_DnaJ-like"/>
</dbReference>
<keyword evidence="3 6" id="KW-1133">Transmembrane helix</keyword>
<dbReference type="InterPro" id="IPR036869">
    <property type="entry name" value="J_dom_sf"/>
</dbReference>
<evidence type="ECO:0000256" key="4">
    <source>
        <dbReference type="ARBA" id="ARBA00023136"/>
    </source>
</evidence>
<dbReference type="GO" id="GO:0071218">
    <property type="term" value="P:cellular response to misfolded protein"/>
    <property type="evidence" value="ECO:0007669"/>
    <property type="project" value="TreeGrafter"/>
</dbReference>
<dbReference type="PANTHER" id="PTHR43908">
    <property type="entry name" value="AT29763P-RELATED"/>
    <property type="match status" value="1"/>
</dbReference>
<evidence type="ECO:0000313" key="8">
    <source>
        <dbReference type="EMBL" id="JAT40151.1"/>
    </source>
</evidence>
<dbReference type="SMART" id="SM00271">
    <property type="entry name" value="DnaJ"/>
    <property type="match status" value="1"/>
</dbReference>
<gene>
    <name evidence="8" type="primary">ATJ49_12</name>
    <name evidence="9" type="synonym">ATJ49_5</name>
    <name evidence="9" type="ORF">g.49319</name>
    <name evidence="8" type="ORF">g.49323</name>
</gene>
<evidence type="ECO:0000256" key="3">
    <source>
        <dbReference type="ARBA" id="ARBA00022989"/>
    </source>
</evidence>
<keyword evidence="2 6" id="KW-0812">Transmembrane</keyword>
<evidence type="ECO:0000259" key="7">
    <source>
        <dbReference type="PROSITE" id="PS50076"/>
    </source>
</evidence>
<evidence type="ECO:0000256" key="6">
    <source>
        <dbReference type="SAM" id="Phobius"/>
    </source>
</evidence>
<dbReference type="EMBL" id="GDJX01027785">
    <property type="protein sequence ID" value="JAT40151.1"/>
    <property type="molecule type" value="Transcribed_RNA"/>
</dbReference>
<dbReference type="GO" id="GO:0030544">
    <property type="term" value="F:Hsp70 protein binding"/>
    <property type="evidence" value="ECO:0007669"/>
    <property type="project" value="TreeGrafter"/>
</dbReference>
<dbReference type="AlphaFoldDB" id="A0A1D1XD74"/>
<dbReference type="InterPro" id="IPR001623">
    <property type="entry name" value="DnaJ_domain"/>
</dbReference>
<evidence type="ECO:0000256" key="5">
    <source>
        <dbReference type="SAM" id="MobiDB-lite"/>
    </source>
</evidence>
<dbReference type="InterPro" id="IPR051100">
    <property type="entry name" value="DnaJ_subfamily_B/C"/>
</dbReference>
<protein>
    <submittedName>
        <fullName evidence="8">Chaperone protein dnaJ 49</fullName>
    </submittedName>
</protein>
<feature type="compositionally biased region" description="Low complexity" evidence="5">
    <location>
        <begin position="76"/>
        <end position="86"/>
    </location>
</feature>
<dbReference type="Pfam" id="PF00226">
    <property type="entry name" value="DnaJ"/>
    <property type="match status" value="1"/>
</dbReference>
<dbReference type="PANTHER" id="PTHR43908:SF5">
    <property type="entry name" value="CHAPERONE PROTEIN DNAJ 49"/>
    <property type="match status" value="1"/>
</dbReference>
<evidence type="ECO:0000256" key="1">
    <source>
        <dbReference type="ARBA" id="ARBA00004167"/>
    </source>
</evidence>
<organism evidence="8">
    <name type="scientific">Anthurium amnicola</name>
    <dbReference type="NCBI Taxonomy" id="1678845"/>
    <lineage>
        <taxon>Eukaryota</taxon>
        <taxon>Viridiplantae</taxon>
        <taxon>Streptophyta</taxon>
        <taxon>Embryophyta</taxon>
        <taxon>Tracheophyta</taxon>
        <taxon>Spermatophyta</taxon>
        <taxon>Magnoliopsida</taxon>
        <taxon>Liliopsida</taxon>
        <taxon>Araceae</taxon>
        <taxon>Pothoideae</taxon>
        <taxon>Potheae</taxon>
        <taxon>Anthurium</taxon>
    </lineage>
</organism>
<dbReference type="GO" id="GO:0005789">
    <property type="term" value="C:endoplasmic reticulum membrane"/>
    <property type="evidence" value="ECO:0007669"/>
    <property type="project" value="TreeGrafter"/>
</dbReference>
<accession>A0A1D1XD74</accession>
<reference evidence="8" key="1">
    <citation type="submission" date="2015-07" db="EMBL/GenBank/DDBJ databases">
        <title>Transcriptome Assembly of Anthurium amnicola.</title>
        <authorList>
            <person name="Suzuki J."/>
        </authorList>
    </citation>
    <scope>NUCLEOTIDE SEQUENCE</scope>
</reference>
<evidence type="ECO:0000256" key="2">
    <source>
        <dbReference type="ARBA" id="ARBA00022692"/>
    </source>
</evidence>
<dbReference type="Gene3D" id="1.10.287.110">
    <property type="entry name" value="DnaJ domain"/>
    <property type="match status" value="1"/>
</dbReference>
<feature type="transmembrane region" description="Helical" evidence="6">
    <location>
        <begin position="244"/>
        <end position="266"/>
    </location>
</feature>
<name>A0A1D1XD74_9ARAE</name>
<dbReference type="PRINTS" id="PR00625">
    <property type="entry name" value="JDOMAIN"/>
</dbReference>
<dbReference type="PROSITE" id="PS50076">
    <property type="entry name" value="DNAJ_2"/>
    <property type="match status" value="1"/>
</dbReference>
<feature type="region of interest" description="Disordered" evidence="5">
    <location>
        <begin position="58"/>
        <end position="89"/>
    </location>
</feature>
<dbReference type="CDD" id="cd06257">
    <property type="entry name" value="DnaJ"/>
    <property type="match status" value="1"/>
</dbReference>